<keyword evidence="1" id="KW-0175">Coiled coil</keyword>
<dbReference type="AlphaFoldDB" id="A0AAD2H4Z0"/>
<organism evidence="3 4">
    <name type="scientific">Mycena citricolor</name>
    <dbReference type="NCBI Taxonomy" id="2018698"/>
    <lineage>
        <taxon>Eukaryota</taxon>
        <taxon>Fungi</taxon>
        <taxon>Dikarya</taxon>
        <taxon>Basidiomycota</taxon>
        <taxon>Agaricomycotina</taxon>
        <taxon>Agaricomycetes</taxon>
        <taxon>Agaricomycetidae</taxon>
        <taxon>Agaricales</taxon>
        <taxon>Marasmiineae</taxon>
        <taxon>Mycenaceae</taxon>
        <taxon>Mycena</taxon>
    </lineage>
</organism>
<evidence type="ECO:0000256" key="2">
    <source>
        <dbReference type="SAM" id="MobiDB-lite"/>
    </source>
</evidence>
<evidence type="ECO:0000313" key="4">
    <source>
        <dbReference type="Proteomes" id="UP001295794"/>
    </source>
</evidence>
<gene>
    <name evidence="3" type="ORF">MYCIT1_LOCUS14299</name>
</gene>
<name>A0AAD2H4Z0_9AGAR</name>
<comment type="caution">
    <text evidence="3">The sequence shown here is derived from an EMBL/GenBank/DDBJ whole genome shotgun (WGS) entry which is preliminary data.</text>
</comment>
<keyword evidence="4" id="KW-1185">Reference proteome</keyword>
<feature type="compositionally biased region" description="Low complexity" evidence="2">
    <location>
        <begin position="140"/>
        <end position="155"/>
    </location>
</feature>
<proteinExistence type="predicted"/>
<feature type="region of interest" description="Disordered" evidence="2">
    <location>
        <begin position="130"/>
        <end position="190"/>
    </location>
</feature>
<feature type="compositionally biased region" description="Basic and acidic residues" evidence="2">
    <location>
        <begin position="161"/>
        <end position="176"/>
    </location>
</feature>
<reference evidence="3" key="1">
    <citation type="submission" date="2023-11" db="EMBL/GenBank/DDBJ databases">
        <authorList>
            <person name="De Vega J J."/>
            <person name="De Vega J J."/>
        </authorList>
    </citation>
    <scope>NUCLEOTIDE SEQUENCE</scope>
</reference>
<evidence type="ECO:0000256" key="1">
    <source>
        <dbReference type="SAM" id="Coils"/>
    </source>
</evidence>
<dbReference type="Proteomes" id="UP001295794">
    <property type="component" value="Unassembled WGS sequence"/>
</dbReference>
<feature type="region of interest" description="Disordered" evidence="2">
    <location>
        <begin position="1"/>
        <end position="42"/>
    </location>
</feature>
<evidence type="ECO:0000313" key="3">
    <source>
        <dbReference type="EMBL" id="CAK5270134.1"/>
    </source>
</evidence>
<feature type="coiled-coil region" evidence="1">
    <location>
        <begin position="268"/>
        <end position="344"/>
    </location>
</feature>
<dbReference type="EMBL" id="CAVNYO010000158">
    <property type="protein sequence ID" value="CAK5270134.1"/>
    <property type="molecule type" value="Genomic_DNA"/>
</dbReference>
<accession>A0AAD2H4Z0</accession>
<feature type="compositionally biased region" description="Polar residues" evidence="2">
    <location>
        <begin position="11"/>
        <end position="37"/>
    </location>
</feature>
<protein>
    <submittedName>
        <fullName evidence="3">Uncharacterized protein</fullName>
    </submittedName>
</protein>
<sequence>MPPRVVMRPLSSLSTADGYKSTQAHKPNVHHSSTMPSSRHPLSIQREMRRHVSESQVVLPAFDVASFKENVPPLLASCGDKPSIEPTEVAPETPQTSFEVDDSLVTPVQNTEGEGEAEEMDGVALEMRSNSPAHPVMCSPEEPAAAPEAVPLATPDSSPRVAEEEPKASDEAKLSDVSDPAPGSEDEERLPAVSDLAHDCAYRHALALVNAQSAHALNAASLARRALTRFSALMYPNGALSSAVLSIADGPSAGRQLQPSTREQNQEIRVLRVELAAQRDDYARVRKEMETTRVENMGLRVERNALIGKEAKRKADAAAHEAERQDLKNAVASLRAEATRLTAEGARVGHELTRLHEENTRLAGENFRGRAETSQLRSQIQWHQTRETNHVAALRQLSENGHALERDKAQLIDGLVLVANAYSDRVLLSIEDLEIVQETVTVLQGCSIGEPLPEDTVKSLVKVLCAMRQPAHHPRRRQ</sequence>